<protein>
    <recommendedName>
        <fullName evidence="1">CHK kinase-like domain-containing protein</fullName>
    </recommendedName>
</protein>
<evidence type="ECO:0000313" key="3">
    <source>
        <dbReference type="Proteomes" id="UP001200034"/>
    </source>
</evidence>
<reference evidence="2" key="1">
    <citation type="journal article" date="2021" name="Mol. Ecol. Resour.">
        <title>Phylogenomic analyses of the genus Drosophila reveals genomic signals of climate adaptation.</title>
        <authorList>
            <person name="Li F."/>
            <person name="Rane R.V."/>
            <person name="Luria V."/>
            <person name="Xiong Z."/>
            <person name="Chen J."/>
            <person name="Li Z."/>
            <person name="Catullo R.A."/>
            <person name="Griffin P.C."/>
            <person name="Schiffer M."/>
            <person name="Pearce S."/>
            <person name="Lee S.F."/>
            <person name="McElroy K."/>
            <person name="Stocker A."/>
            <person name="Shirriffs J."/>
            <person name="Cockerell F."/>
            <person name="Coppin C."/>
            <person name="Sgro C.M."/>
            <person name="Karger A."/>
            <person name="Cain J.W."/>
            <person name="Weber J.A."/>
            <person name="Santpere G."/>
            <person name="Kirschner M.W."/>
            <person name="Hoffmann A.A."/>
            <person name="Oakeshott J.G."/>
            <person name="Zhang G."/>
        </authorList>
    </citation>
    <scope>NUCLEOTIDE SEQUENCE</scope>
    <source>
        <strain evidence="2">BGI-SZ-2011g</strain>
    </source>
</reference>
<dbReference type="EMBL" id="JAJJHW010003409">
    <property type="protein sequence ID" value="KAH8358979.1"/>
    <property type="molecule type" value="Genomic_DNA"/>
</dbReference>
<name>A0AAD4JSV5_9MUSC</name>
<dbReference type="PANTHER" id="PTHR11012">
    <property type="entry name" value="PROTEIN KINASE-LIKE DOMAIN-CONTAINING"/>
    <property type="match status" value="1"/>
</dbReference>
<dbReference type="InterPro" id="IPR004119">
    <property type="entry name" value="EcKL"/>
</dbReference>
<proteinExistence type="predicted"/>
<dbReference type="SUPFAM" id="SSF56112">
    <property type="entry name" value="Protein kinase-like (PK-like)"/>
    <property type="match status" value="1"/>
</dbReference>
<dbReference type="Proteomes" id="UP001200034">
    <property type="component" value="Unassembled WGS sequence"/>
</dbReference>
<dbReference type="SMART" id="SM00587">
    <property type="entry name" value="CHK"/>
    <property type="match status" value="1"/>
</dbReference>
<gene>
    <name evidence="2" type="ORF">KR093_003628</name>
</gene>
<evidence type="ECO:0000259" key="1">
    <source>
        <dbReference type="SMART" id="SM00587"/>
    </source>
</evidence>
<dbReference type="InterPro" id="IPR015897">
    <property type="entry name" value="CHK_kinase-like"/>
</dbReference>
<accession>A0AAD4JSV5</accession>
<dbReference type="Gene3D" id="3.90.1200.10">
    <property type="match status" value="1"/>
</dbReference>
<feature type="domain" description="CHK kinase-like" evidence="1">
    <location>
        <begin position="132"/>
        <end position="323"/>
    </location>
</feature>
<sequence length="409" mass="48064">MTTTNTPEWVNQQLFTGLLKHNYNDFETIKKFMSTAAISGGENYLTIVLRIEIGMQMKDKSSKEISYILKIPLVSDRGDEHDFHDLFVTEADMYDRLVPELERLYEKHASISVRFKPAHLKFPENAPNCDYILMEDLRSKGYKNLERMFGLGQTEMRAVLKKLAQWHAASARRVADEGDYEEHYQKSYICPEQYKWIEQSNVTFNVPFLECMQHYELDPGQQLLISNYTARMTELYMDFGRISPSDFSVLNHGDFWCNNFLFNVNNGEIEDVCFVDFQLPKYGTPAHDLFSLLMTTPNMHIKLEQFDQFIEYYHEQLVNHLKLLKYERKIPTLPELHTNLNKHGLWAFVCAQRMLPVSLYPASSDSNIENFMGDSEMAMQFKRNILLNPSYVKQMKRILPWLIERGYIN</sequence>
<dbReference type="PANTHER" id="PTHR11012:SF6">
    <property type="entry name" value="CHK DOMAIN OV1-RELATED"/>
    <property type="match status" value="1"/>
</dbReference>
<organism evidence="2 3">
    <name type="scientific">Drosophila rubida</name>
    <dbReference type="NCBI Taxonomy" id="30044"/>
    <lineage>
        <taxon>Eukaryota</taxon>
        <taxon>Metazoa</taxon>
        <taxon>Ecdysozoa</taxon>
        <taxon>Arthropoda</taxon>
        <taxon>Hexapoda</taxon>
        <taxon>Insecta</taxon>
        <taxon>Pterygota</taxon>
        <taxon>Neoptera</taxon>
        <taxon>Endopterygota</taxon>
        <taxon>Diptera</taxon>
        <taxon>Brachycera</taxon>
        <taxon>Muscomorpha</taxon>
        <taxon>Ephydroidea</taxon>
        <taxon>Drosophilidae</taxon>
        <taxon>Drosophila</taxon>
    </lineage>
</organism>
<evidence type="ECO:0000313" key="2">
    <source>
        <dbReference type="EMBL" id="KAH8358979.1"/>
    </source>
</evidence>
<comment type="caution">
    <text evidence="2">The sequence shown here is derived from an EMBL/GenBank/DDBJ whole genome shotgun (WGS) entry which is preliminary data.</text>
</comment>
<dbReference type="Pfam" id="PF02958">
    <property type="entry name" value="EcKL"/>
    <property type="match status" value="1"/>
</dbReference>
<dbReference type="InterPro" id="IPR011009">
    <property type="entry name" value="Kinase-like_dom_sf"/>
</dbReference>
<keyword evidence="3" id="KW-1185">Reference proteome</keyword>
<dbReference type="AlphaFoldDB" id="A0AAD4JSV5"/>